<evidence type="ECO:0000256" key="5">
    <source>
        <dbReference type="ARBA" id="ARBA00023136"/>
    </source>
</evidence>
<keyword evidence="4 6" id="KW-1133">Transmembrane helix</keyword>
<accession>A0A1M6XR06</accession>
<dbReference type="AlphaFoldDB" id="A0A1M6XR06"/>
<protein>
    <submittedName>
        <fullName evidence="7">ABC-2 type transport system permease protein</fullName>
    </submittedName>
</protein>
<evidence type="ECO:0000313" key="8">
    <source>
        <dbReference type="Proteomes" id="UP000183994"/>
    </source>
</evidence>
<dbReference type="GO" id="GO:0140359">
    <property type="term" value="F:ABC-type transporter activity"/>
    <property type="evidence" value="ECO:0007669"/>
    <property type="project" value="InterPro"/>
</dbReference>
<dbReference type="Proteomes" id="UP000183994">
    <property type="component" value="Unassembled WGS sequence"/>
</dbReference>
<keyword evidence="8" id="KW-1185">Reference proteome</keyword>
<proteinExistence type="predicted"/>
<feature type="transmembrane region" description="Helical" evidence="6">
    <location>
        <begin position="12"/>
        <end position="36"/>
    </location>
</feature>
<dbReference type="InterPro" id="IPR051449">
    <property type="entry name" value="ABC-2_transporter_component"/>
</dbReference>
<feature type="transmembrane region" description="Helical" evidence="6">
    <location>
        <begin position="214"/>
        <end position="232"/>
    </location>
</feature>
<keyword evidence="3 6" id="KW-0812">Transmembrane</keyword>
<dbReference type="STRING" id="1121393.SAMN02745216_04587"/>
<gene>
    <name evidence="7" type="ORF">SAMN02745216_04587</name>
</gene>
<feature type="transmembrane region" description="Helical" evidence="6">
    <location>
        <begin position="124"/>
        <end position="143"/>
    </location>
</feature>
<evidence type="ECO:0000256" key="4">
    <source>
        <dbReference type="ARBA" id="ARBA00022989"/>
    </source>
</evidence>
<comment type="subcellular location">
    <subcellularLocation>
        <location evidence="1">Cell membrane</location>
        <topology evidence="1">Multi-pass membrane protein</topology>
    </subcellularLocation>
</comment>
<sequence>MARELRGYFGSPLAYVLIVIFLLLNGFFTFFISGFYEMEQADLRDAFFRWHPWLFLVLVPAVAMRLWAEERRQGTMELILTLPITLGEAILGKFLAAWFFIAVSMALTFPLVLTTAYLGDPDMGAIFCGYVGSILLGGAYLSVGSMTSAITRNQVISFVAAAMICLFLVLAGYPPVTDPLADWVPKWIVDIVAGFSVMTHYQSMQKGVIDFRDLLYYGSLMFFMLFANGVILQARRSS</sequence>
<feature type="transmembrane region" description="Helical" evidence="6">
    <location>
        <begin position="89"/>
        <end position="112"/>
    </location>
</feature>
<feature type="transmembrane region" description="Helical" evidence="6">
    <location>
        <begin position="155"/>
        <end position="173"/>
    </location>
</feature>
<keyword evidence="2" id="KW-1003">Cell membrane</keyword>
<reference evidence="8" key="1">
    <citation type="submission" date="2016-11" db="EMBL/GenBank/DDBJ databases">
        <authorList>
            <person name="Varghese N."/>
            <person name="Submissions S."/>
        </authorList>
    </citation>
    <scope>NUCLEOTIDE SEQUENCE [LARGE SCALE GENOMIC DNA]</scope>
    <source>
        <strain evidence="8">DSM 16219</strain>
    </source>
</reference>
<evidence type="ECO:0000256" key="2">
    <source>
        <dbReference type="ARBA" id="ARBA00022475"/>
    </source>
</evidence>
<dbReference type="GO" id="GO:0005886">
    <property type="term" value="C:plasma membrane"/>
    <property type="evidence" value="ECO:0007669"/>
    <property type="project" value="UniProtKB-SubCell"/>
</dbReference>
<dbReference type="OrthoDB" id="9794512at2"/>
<dbReference type="EMBL" id="FQZU01000044">
    <property type="protein sequence ID" value="SHL08366.1"/>
    <property type="molecule type" value="Genomic_DNA"/>
</dbReference>
<evidence type="ECO:0000256" key="1">
    <source>
        <dbReference type="ARBA" id="ARBA00004651"/>
    </source>
</evidence>
<name>A0A1M6XR06_9BACT</name>
<dbReference type="PANTHER" id="PTHR30294:SF29">
    <property type="entry name" value="MULTIDRUG ABC TRANSPORTER PERMEASE YBHS-RELATED"/>
    <property type="match status" value="1"/>
</dbReference>
<dbReference type="Pfam" id="PF12679">
    <property type="entry name" value="ABC2_membrane_2"/>
    <property type="match status" value="1"/>
</dbReference>
<organism evidence="7 8">
    <name type="scientific">Desulfatibacillum alkenivorans DSM 16219</name>
    <dbReference type="NCBI Taxonomy" id="1121393"/>
    <lineage>
        <taxon>Bacteria</taxon>
        <taxon>Pseudomonadati</taxon>
        <taxon>Thermodesulfobacteriota</taxon>
        <taxon>Desulfobacteria</taxon>
        <taxon>Desulfobacterales</taxon>
        <taxon>Desulfatibacillaceae</taxon>
        <taxon>Desulfatibacillum</taxon>
    </lineage>
</organism>
<dbReference type="PANTHER" id="PTHR30294">
    <property type="entry name" value="MEMBRANE COMPONENT OF ABC TRANSPORTER YHHJ-RELATED"/>
    <property type="match status" value="1"/>
</dbReference>
<evidence type="ECO:0000256" key="6">
    <source>
        <dbReference type="SAM" id="Phobius"/>
    </source>
</evidence>
<evidence type="ECO:0000256" key="3">
    <source>
        <dbReference type="ARBA" id="ARBA00022692"/>
    </source>
</evidence>
<feature type="transmembrane region" description="Helical" evidence="6">
    <location>
        <begin position="48"/>
        <end position="68"/>
    </location>
</feature>
<keyword evidence="5 6" id="KW-0472">Membrane</keyword>
<evidence type="ECO:0000313" key="7">
    <source>
        <dbReference type="EMBL" id="SHL08366.1"/>
    </source>
</evidence>